<evidence type="ECO:0000313" key="1">
    <source>
        <dbReference type="EMBL" id="KAJ0049415.1"/>
    </source>
</evidence>
<comment type="caution">
    <text evidence="1">The sequence shown here is derived from an EMBL/GenBank/DDBJ whole genome shotgun (WGS) entry which is preliminary data.</text>
</comment>
<organism evidence="1 2">
    <name type="scientific">Pistacia integerrima</name>
    <dbReference type="NCBI Taxonomy" id="434235"/>
    <lineage>
        <taxon>Eukaryota</taxon>
        <taxon>Viridiplantae</taxon>
        <taxon>Streptophyta</taxon>
        <taxon>Embryophyta</taxon>
        <taxon>Tracheophyta</taxon>
        <taxon>Spermatophyta</taxon>
        <taxon>Magnoliopsida</taxon>
        <taxon>eudicotyledons</taxon>
        <taxon>Gunneridae</taxon>
        <taxon>Pentapetalae</taxon>
        <taxon>rosids</taxon>
        <taxon>malvids</taxon>
        <taxon>Sapindales</taxon>
        <taxon>Anacardiaceae</taxon>
        <taxon>Pistacia</taxon>
    </lineage>
</organism>
<proteinExistence type="predicted"/>
<dbReference type="Proteomes" id="UP001163603">
    <property type="component" value="Chromosome 2"/>
</dbReference>
<accession>A0ACC0ZD60</accession>
<dbReference type="EMBL" id="CM047737">
    <property type="protein sequence ID" value="KAJ0049415.1"/>
    <property type="molecule type" value="Genomic_DNA"/>
</dbReference>
<reference evidence="2" key="1">
    <citation type="journal article" date="2023" name="G3 (Bethesda)">
        <title>Genome assembly and association tests identify interacting loci associated with vigor, precocity, and sex in interspecific pistachio rootstocks.</title>
        <authorList>
            <person name="Palmer W."/>
            <person name="Jacygrad E."/>
            <person name="Sagayaradj S."/>
            <person name="Cavanaugh K."/>
            <person name="Han R."/>
            <person name="Bertier L."/>
            <person name="Beede B."/>
            <person name="Kafkas S."/>
            <person name="Golino D."/>
            <person name="Preece J."/>
            <person name="Michelmore R."/>
        </authorList>
    </citation>
    <scope>NUCLEOTIDE SEQUENCE [LARGE SCALE GENOMIC DNA]</scope>
</reference>
<sequence>MRRGTESPGNGHKSFFNLQSNKDSRKSVSRSTSKDQDSREGEYATAVLAAAFAIQSVEESKTLQNKNGLQPHANGVTRQPSYNNAKVPGETSMRKPKLQDRGALGRLNPPRTPSRSSSDAREKNEKHEKLKSVVAWANEKKEKAKNKIEKTKSDLDLKFSKKPATSAKGGR</sequence>
<keyword evidence="2" id="KW-1185">Reference proteome</keyword>
<name>A0ACC0ZD60_9ROSI</name>
<gene>
    <name evidence="1" type="ORF">Pint_16187</name>
</gene>
<protein>
    <submittedName>
        <fullName evidence="1">Uncharacterized protein</fullName>
    </submittedName>
</protein>
<evidence type="ECO:0000313" key="2">
    <source>
        <dbReference type="Proteomes" id="UP001163603"/>
    </source>
</evidence>